<organism evidence="3 4">
    <name type="scientific">Vibrio campbellii</name>
    <dbReference type="NCBI Taxonomy" id="680"/>
    <lineage>
        <taxon>Bacteria</taxon>
        <taxon>Pseudomonadati</taxon>
        <taxon>Pseudomonadota</taxon>
        <taxon>Gammaproteobacteria</taxon>
        <taxon>Vibrionales</taxon>
        <taxon>Vibrionaceae</taxon>
        <taxon>Vibrio</taxon>
    </lineage>
</organism>
<dbReference type="GO" id="GO:0071111">
    <property type="term" value="F:cyclic-guanylate-specific phosphodiesterase activity"/>
    <property type="evidence" value="ECO:0007669"/>
    <property type="project" value="InterPro"/>
</dbReference>
<gene>
    <name evidence="3" type="ORF">HB761_22880</name>
</gene>
<dbReference type="AlphaFoldDB" id="A0AAE9SNC1"/>
<dbReference type="Gene3D" id="3.20.20.450">
    <property type="entry name" value="EAL domain"/>
    <property type="match status" value="1"/>
</dbReference>
<dbReference type="CDD" id="cd01948">
    <property type="entry name" value="EAL"/>
    <property type="match status" value="1"/>
</dbReference>
<keyword evidence="1" id="KW-0472">Membrane</keyword>
<dbReference type="Pfam" id="PF00563">
    <property type="entry name" value="EAL"/>
    <property type="match status" value="1"/>
</dbReference>
<evidence type="ECO:0000256" key="1">
    <source>
        <dbReference type="SAM" id="Phobius"/>
    </source>
</evidence>
<accession>A0AAE9SNC1</accession>
<dbReference type="Proteomes" id="UP001058687">
    <property type="component" value="Chromosome 2"/>
</dbReference>
<feature type="transmembrane region" description="Helical" evidence="1">
    <location>
        <begin position="202"/>
        <end position="221"/>
    </location>
</feature>
<protein>
    <submittedName>
        <fullName evidence="3">EAL domain-containing protein</fullName>
    </submittedName>
</protein>
<dbReference type="PANTHER" id="PTHR33121">
    <property type="entry name" value="CYCLIC DI-GMP PHOSPHODIESTERASE PDEF"/>
    <property type="match status" value="1"/>
</dbReference>
<keyword evidence="1" id="KW-0812">Transmembrane</keyword>
<dbReference type="InterPro" id="IPR035919">
    <property type="entry name" value="EAL_sf"/>
</dbReference>
<proteinExistence type="predicted"/>
<sequence>MLALIPFSHKHHKKLTEEATLTIESEFYDYVAHLTHLLDDDFFLKSCDDLIHDLRASIFGLGMAKDIAIFDPSGKVSCMSSERHPSFSIYSPVLTRLGDSAGHTTLAFTQRVLTNNQALFLFFTKQHGRGISVVFPKELLEVLISDIFRFGNIDYRIEIMEKTVISSVKSHQLRFEKVSSSVLPFTVYSAISYPFYFQFLLSKFWVGLLGMACALFIHLYFSSRKLAKNSLEFSLSRAIKERNLTVHYQPIVDQRDGSVIGGESLVRWDDPVQGFISPSIFIPLAEKVGLIEHITYLVLDKVISMINSNKIAFHDRYISVNVCRSLILRADFIRQVESRLKYNYFISEHLVFEITEEAIFTGSELVILRQHLDRLTALGIRIAVDDFGTGYSGLDFISQYSFDIIKIDRVFVNNLGNGQTIQPLLEAIYTLTKTLGMAVIVEGVEDLNQLKILRNLGFYNIQGFYFSQPLPKLDFLDYLNIKPTTAFKECKSTAI</sequence>
<dbReference type="SMART" id="SM00052">
    <property type="entry name" value="EAL"/>
    <property type="match status" value="1"/>
</dbReference>
<keyword evidence="1" id="KW-1133">Transmembrane helix</keyword>
<evidence type="ECO:0000313" key="3">
    <source>
        <dbReference type="EMBL" id="UTZ29811.1"/>
    </source>
</evidence>
<name>A0AAE9SNC1_9VIBR</name>
<reference evidence="3" key="1">
    <citation type="submission" date="2020-03" db="EMBL/GenBank/DDBJ databases">
        <title>Five strains of Vibrio campbellii isolated from Mariana Trench.</title>
        <authorList>
            <person name="Liang J."/>
            <person name="Zhang X.-H."/>
        </authorList>
    </citation>
    <scope>NUCLEOTIDE SEQUENCE</scope>
    <source>
        <strain evidence="3">LJC014</strain>
    </source>
</reference>
<evidence type="ECO:0000259" key="2">
    <source>
        <dbReference type="PROSITE" id="PS50883"/>
    </source>
</evidence>
<dbReference type="SUPFAM" id="SSF141868">
    <property type="entry name" value="EAL domain-like"/>
    <property type="match status" value="1"/>
</dbReference>
<feature type="domain" description="EAL" evidence="2">
    <location>
        <begin position="228"/>
        <end position="483"/>
    </location>
</feature>
<dbReference type="InterPro" id="IPR001633">
    <property type="entry name" value="EAL_dom"/>
</dbReference>
<dbReference type="PROSITE" id="PS50883">
    <property type="entry name" value="EAL"/>
    <property type="match status" value="1"/>
</dbReference>
<dbReference type="InterPro" id="IPR050706">
    <property type="entry name" value="Cyclic-di-GMP_PDE-like"/>
</dbReference>
<evidence type="ECO:0000313" key="4">
    <source>
        <dbReference type="Proteomes" id="UP001058687"/>
    </source>
</evidence>
<dbReference type="PANTHER" id="PTHR33121:SF79">
    <property type="entry name" value="CYCLIC DI-GMP PHOSPHODIESTERASE PDED-RELATED"/>
    <property type="match status" value="1"/>
</dbReference>
<dbReference type="EMBL" id="CP050468">
    <property type="protein sequence ID" value="UTZ29811.1"/>
    <property type="molecule type" value="Genomic_DNA"/>
</dbReference>